<dbReference type="Proteomes" id="UP000018144">
    <property type="component" value="Unassembled WGS sequence"/>
</dbReference>
<name>U4L7E0_PYROM</name>
<sequence>MPKRCQPHYPCAPHLSSIKHSVAVPSLSPFRAKLSHATCSTELTGYPSSCRTSHRTPTKVDHERQTLSFYTPLGIIPFSTHLNNEKLSFKLAILLHSHSKQS</sequence>
<reference evidence="1 2" key="1">
    <citation type="journal article" date="2013" name="PLoS Genet.">
        <title>The genome and development-dependent transcriptomes of Pyronema confluens: a window into fungal evolution.</title>
        <authorList>
            <person name="Traeger S."/>
            <person name="Altegoer F."/>
            <person name="Freitag M."/>
            <person name="Gabaldon T."/>
            <person name="Kempken F."/>
            <person name="Kumar A."/>
            <person name="Marcet-Houben M."/>
            <person name="Poggeler S."/>
            <person name="Stajich J.E."/>
            <person name="Nowrousian M."/>
        </authorList>
    </citation>
    <scope>NUCLEOTIDE SEQUENCE [LARGE SCALE GENOMIC DNA]</scope>
    <source>
        <strain evidence="2">CBS 100304</strain>
        <tissue evidence="1">Vegetative mycelium</tissue>
    </source>
</reference>
<evidence type="ECO:0000313" key="1">
    <source>
        <dbReference type="EMBL" id="CCX12539.1"/>
    </source>
</evidence>
<evidence type="ECO:0000313" key="2">
    <source>
        <dbReference type="Proteomes" id="UP000018144"/>
    </source>
</evidence>
<dbReference type="AlphaFoldDB" id="U4L7E0"/>
<dbReference type="EMBL" id="HF935720">
    <property type="protein sequence ID" value="CCX12539.1"/>
    <property type="molecule type" value="Genomic_DNA"/>
</dbReference>
<protein>
    <submittedName>
        <fullName evidence="1">Uncharacterized protein</fullName>
    </submittedName>
</protein>
<proteinExistence type="predicted"/>
<gene>
    <name evidence="1" type="ORF">PCON_12133</name>
</gene>
<organism evidence="1 2">
    <name type="scientific">Pyronema omphalodes (strain CBS 100304)</name>
    <name type="common">Pyronema confluens</name>
    <dbReference type="NCBI Taxonomy" id="1076935"/>
    <lineage>
        <taxon>Eukaryota</taxon>
        <taxon>Fungi</taxon>
        <taxon>Dikarya</taxon>
        <taxon>Ascomycota</taxon>
        <taxon>Pezizomycotina</taxon>
        <taxon>Pezizomycetes</taxon>
        <taxon>Pezizales</taxon>
        <taxon>Pyronemataceae</taxon>
        <taxon>Pyronema</taxon>
    </lineage>
</organism>
<accession>U4L7E0</accession>
<keyword evidence="2" id="KW-1185">Reference proteome</keyword>